<dbReference type="Proteomes" id="UP001497535">
    <property type="component" value="Unassembled WGS sequence"/>
</dbReference>
<comment type="caution">
    <text evidence="1">The sequence shown here is derived from an EMBL/GenBank/DDBJ whole genome shotgun (WGS) entry which is preliminary data.</text>
</comment>
<gene>
    <name evidence="1" type="ORF">MENTE1834_LOCUS11031</name>
</gene>
<dbReference type="EMBL" id="CAVMJV010000010">
    <property type="protein sequence ID" value="CAK5043027.1"/>
    <property type="molecule type" value="Genomic_DNA"/>
</dbReference>
<sequence>MKNKIKFFVLLFTLLFSSFSSSNLQNNQRILVKSTESNKNEDGSVKINLLRMEVNEIEEGTGFYKIEILYEIDEKYEKDYIYISSYPNWCFIEDVTTHKIKNINNGNKGKKLILIEDVFWSLDIVNFNICLNVYDEINEIYDEINDQNDKEVGIKIIFMLNTITLDFFL</sequence>
<name>A0ACB0YEC7_MELEN</name>
<organism evidence="1 2">
    <name type="scientific">Meloidogyne enterolobii</name>
    <name type="common">Root-knot nematode worm</name>
    <name type="synonym">Meloidogyne mayaguensis</name>
    <dbReference type="NCBI Taxonomy" id="390850"/>
    <lineage>
        <taxon>Eukaryota</taxon>
        <taxon>Metazoa</taxon>
        <taxon>Ecdysozoa</taxon>
        <taxon>Nematoda</taxon>
        <taxon>Chromadorea</taxon>
        <taxon>Rhabditida</taxon>
        <taxon>Tylenchina</taxon>
        <taxon>Tylenchomorpha</taxon>
        <taxon>Tylenchoidea</taxon>
        <taxon>Meloidogynidae</taxon>
        <taxon>Meloidogyninae</taxon>
        <taxon>Meloidogyne</taxon>
    </lineage>
</organism>
<protein>
    <submittedName>
        <fullName evidence="1">Uncharacterized protein</fullName>
    </submittedName>
</protein>
<keyword evidence="2" id="KW-1185">Reference proteome</keyword>
<proteinExistence type="predicted"/>
<reference evidence="1" key="1">
    <citation type="submission" date="2023-11" db="EMBL/GenBank/DDBJ databases">
        <authorList>
            <person name="Poullet M."/>
        </authorList>
    </citation>
    <scope>NUCLEOTIDE SEQUENCE</scope>
    <source>
        <strain evidence="1">E1834</strain>
    </source>
</reference>
<evidence type="ECO:0000313" key="2">
    <source>
        <dbReference type="Proteomes" id="UP001497535"/>
    </source>
</evidence>
<evidence type="ECO:0000313" key="1">
    <source>
        <dbReference type="EMBL" id="CAK5043027.1"/>
    </source>
</evidence>
<accession>A0ACB0YEC7</accession>